<protein>
    <submittedName>
        <fullName evidence="1">Uncharacterized protein</fullName>
    </submittedName>
</protein>
<comment type="caution">
    <text evidence="1">The sequence shown here is derived from an EMBL/GenBank/DDBJ whole genome shotgun (WGS) entry which is preliminary data.</text>
</comment>
<name>W4L3H0_ENTF1</name>
<dbReference type="AlphaFoldDB" id="W4L3H0"/>
<dbReference type="HOGENOM" id="CLU_2521426_0_0_7"/>
<dbReference type="InterPro" id="IPR015813">
    <property type="entry name" value="Pyrv/PenolPyrv_kinase-like_dom"/>
</dbReference>
<gene>
    <name evidence="1" type="ORF">ETSY1_44600</name>
</gene>
<reference evidence="1 2" key="1">
    <citation type="journal article" date="2014" name="Nature">
        <title>An environmental bacterial taxon with a large and distinct metabolic repertoire.</title>
        <authorList>
            <person name="Wilson M.C."/>
            <person name="Mori T."/>
            <person name="Ruckert C."/>
            <person name="Uria A.R."/>
            <person name="Helf M.J."/>
            <person name="Takada K."/>
            <person name="Gernert C."/>
            <person name="Steffens U.A."/>
            <person name="Heycke N."/>
            <person name="Schmitt S."/>
            <person name="Rinke C."/>
            <person name="Helfrich E.J."/>
            <person name="Brachmann A.O."/>
            <person name="Gurgui C."/>
            <person name="Wakimoto T."/>
            <person name="Kracht M."/>
            <person name="Crusemann M."/>
            <person name="Hentschel U."/>
            <person name="Abe I."/>
            <person name="Matsunaga S."/>
            <person name="Kalinowski J."/>
            <person name="Takeyama H."/>
            <person name="Piel J."/>
        </authorList>
    </citation>
    <scope>NUCLEOTIDE SEQUENCE [LARGE SCALE GENOMIC DNA]</scope>
    <source>
        <strain evidence="2">TSY1</strain>
    </source>
</reference>
<accession>W4L3H0</accession>
<dbReference type="Proteomes" id="UP000019141">
    <property type="component" value="Unassembled WGS sequence"/>
</dbReference>
<sequence>MRKNRLRLPIRDDHVFLTATGVKILMLGNPVFAMAVKAIYDGLKHLKDGGAMEELLDQQASTELLQRVNRTEEMLRLQQQYLRA</sequence>
<evidence type="ECO:0000313" key="2">
    <source>
        <dbReference type="Proteomes" id="UP000019141"/>
    </source>
</evidence>
<dbReference type="GO" id="GO:0003824">
    <property type="term" value="F:catalytic activity"/>
    <property type="evidence" value="ECO:0007669"/>
    <property type="project" value="InterPro"/>
</dbReference>
<evidence type="ECO:0000313" key="1">
    <source>
        <dbReference type="EMBL" id="ETW92220.1"/>
    </source>
</evidence>
<proteinExistence type="predicted"/>
<dbReference type="InterPro" id="IPR040442">
    <property type="entry name" value="Pyrv_kinase-like_dom_sf"/>
</dbReference>
<keyword evidence="2" id="KW-1185">Reference proteome</keyword>
<dbReference type="SUPFAM" id="SSF51621">
    <property type="entry name" value="Phosphoenolpyruvate/pyruvate domain"/>
    <property type="match status" value="1"/>
</dbReference>
<organism evidence="1 2">
    <name type="scientific">Entotheonella factor</name>
    <dbReference type="NCBI Taxonomy" id="1429438"/>
    <lineage>
        <taxon>Bacteria</taxon>
        <taxon>Pseudomonadati</taxon>
        <taxon>Nitrospinota/Tectimicrobiota group</taxon>
        <taxon>Candidatus Tectimicrobiota</taxon>
        <taxon>Candidatus Entotheonellia</taxon>
        <taxon>Candidatus Entotheonellales</taxon>
        <taxon>Candidatus Entotheonellaceae</taxon>
        <taxon>Candidatus Entotheonella</taxon>
    </lineage>
</organism>
<dbReference type="Gene3D" id="3.20.20.60">
    <property type="entry name" value="Phosphoenolpyruvate-binding domains"/>
    <property type="match status" value="1"/>
</dbReference>
<dbReference type="EMBL" id="AZHW01001586">
    <property type="protein sequence ID" value="ETW92220.1"/>
    <property type="molecule type" value="Genomic_DNA"/>
</dbReference>